<evidence type="ECO:0000259" key="2">
    <source>
        <dbReference type="Pfam" id="PF00535"/>
    </source>
</evidence>
<protein>
    <submittedName>
        <fullName evidence="3">Glycosyltransferase</fullName>
        <ecNumber evidence="3">2.4.-.-</ecNumber>
    </submittedName>
</protein>
<evidence type="ECO:0000313" key="4">
    <source>
        <dbReference type="Proteomes" id="UP001152178"/>
    </source>
</evidence>
<dbReference type="PANTHER" id="PTHR43179:SF7">
    <property type="entry name" value="RHAMNOSYLTRANSFERASE WBBL"/>
    <property type="match status" value="1"/>
</dbReference>
<dbReference type="EC" id="2.4.-.-" evidence="3"/>
<dbReference type="InterPro" id="IPR001173">
    <property type="entry name" value="Glyco_trans_2-like"/>
</dbReference>
<reference evidence="3" key="1">
    <citation type="submission" date="2022-11" db="EMBL/GenBank/DDBJ databases">
        <authorList>
            <person name="Coimbra C."/>
        </authorList>
    </citation>
    <scope>NUCLEOTIDE SEQUENCE</scope>
    <source>
        <strain evidence="3">Jales19</strain>
    </source>
</reference>
<keyword evidence="3" id="KW-0328">Glycosyltransferase</keyword>
<organism evidence="3 4">
    <name type="scientific">Mesorhizobium qingshengii</name>
    <dbReference type="NCBI Taxonomy" id="1165689"/>
    <lineage>
        <taxon>Bacteria</taxon>
        <taxon>Pseudomonadati</taxon>
        <taxon>Pseudomonadota</taxon>
        <taxon>Alphaproteobacteria</taxon>
        <taxon>Hyphomicrobiales</taxon>
        <taxon>Phyllobacteriaceae</taxon>
        <taxon>Mesorhizobium</taxon>
    </lineage>
</organism>
<keyword evidence="1" id="KW-0812">Transmembrane</keyword>
<accession>A0ABT4QPW1</accession>
<dbReference type="Gene3D" id="3.90.550.10">
    <property type="entry name" value="Spore Coat Polysaccharide Biosynthesis Protein SpsA, Chain A"/>
    <property type="match status" value="2"/>
</dbReference>
<gene>
    <name evidence="3" type="ORF">OOJ09_04590</name>
</gene>
<keyword evidence="3" id="KW-0808">Transferase</keyword>
<dbReference type="Proteomes" id="UP001152178">
    <property type="component" value="Unassembled WGS sequence"/>
</dbReference>
<feature type="domain" description="Glycosyltransferase 2-like" evidence="2">
    <location>
        <begin position="286"/>
        <end position="399"/>
    </location>
</feature>
<evidence type="ECO:0000256" key="1">
    <source>
        <dbReference type="SAM" id="Phobius"/>
    </source>
</evidence>
<dbReference type="PANTHER" id="PTHR43179">
    <property type="entry name" value="RHAMNOSYLTRANSFERASE WBBL"/>
    <property type="match status" value="1"/>
</dbReference>
<evidence type="ECO:0000313" key="3">
    <source>
        <dbReference type="EMBL" id="MCZ8543444.1"/>
    </source>
</evidence>
<dbReference type="EMBL" id="JAPFQA010000001">
    <property type="protein sequence ID" value="MCZ8543444.1"/>
    <property type="molecule type" value="Genomic_DNA"/>
</dbReference>
<keyword evidence="1" id="KW-1133">Transmembrane helix</keyword>
<dbReference type="SUPFAM" id="SSF53448">
    <property type="entry name" value="Nucleotide-diphospho-sugar transferases"/>
    <property type="match status" value="2"/>
</dbReference>
<sequence>MSEPTAAICMLAVGKPGYALAAREALTSFLRHTDFEIYVTADSAVAPFLPQSPRIHLNLISLSAPEHRSSYFRAKFDALVWCLDQTSAAIILQVDVDAVLLRPLGAAEMVAALGDRRIGMVEQTGISGSEMRGDDFFEHYRSQSLAFIDASAEPPPRHAFHYFNSGVVLAYRDEMRRFLDWADERQRVLPADHMAGAYMLGDQAYFQVWANTVAPDSCRALPWQWNHCSHWDAGFPRKDALIAHFSNFRNGPEFETVMAMHALVGNGPTDPELEQTSTGQDAELAFIIITYNSSRVIGYCLDALANRKHEIIVIDNASTDGTLDHVTREGVTIIRNTRNEGFAAAANRAAAATSAVHLCFLNPDCLMTPAAVEAALSTLRQRPDAMVVPDYVDWHGNPTAGRQPGYSRLKLTADILDNNGMAKLARRLRRLPGYDLESWSWPLAAALFVRRDTFHAVGGFDERYFCYMEDVAIGFEMSRRGLEIIRLGHVLPHFGQHGADIPSSGRVRLIDAARLKFARLHYGRTLATALAAMHWVLLRRLAIKGAWRRQRRRGMGSR</sequence>
<comment type="caution">
    <text evidence="3">The sequence shown here is derived from an EMBL/GenBank/DDBJ whole genome shotgun (WGS) entry which is preliminary data.</text>
</comment>
<keyword evidence="1" id="KW-0472">Membrane</keyword>
<dbReference type="RefSeq" id="WP_269904029.1">
    <property type="nucleotide sequence ID" value="NZ_JAPFQA010000001.1"/>
</dbReference>
<dbReference type="Pfam" id="PF00535">
    <property type="entry name" value="Glycos_transf_2"/>
    <property type="match status" value="1"/>
</dbReference>
<proteinExistence type="predicted"/>
<dbReference type="InterPro" id="IPR029044">
    <property type="entry name" value="Nucleotide-diphossugar_trans"/>
</dbReference>
<feature type="transmembrane region" description="Helical" evidence="1">
    <location>
        <begin position="522"/>
        <end position="543"/>
    </location>
</feature>
<dbReference type="GO" id="GO:0016757">
    <property type="term" value="F:glycosyltransferase activity"/>
    <property type="evidence" value="ECO:0007669"/>
    <property type="project" value="UniProtKB-KW"/>
</dbReference>
<keyword evidence="4" id="KW-1185">Reference proteome</keyword>
<name>A0ABT4QPW1_9HYPH</name>